<dbReference type="CDD" id="cd07344">
    <property type="entry name" value="M48_yhfN_like"/>
    <property type="match status" value="1"/>
</dbReference>
<accession>A0A6J4L664</accession>
<evidence type="ECO:0000259" key="1">
    <source>
        <dbReference type="Pfam" id="PF01863"/>
    </source>
</evidence>
<sequence>MLPSYTVRESPKAKHLSLKISVAGSLEVVVPKGYDRTTIPAILERKQRWIDRVTQQIETRHALIGLERSDQLPQHLCLQAIAQTWHVDYCPTALPRVRAVEQPDLKLTLFGQITDQTACKNALRSWVTDKAQKHLLPWLRTISQELELPFASASIRGQKTRWGSCSSRQTISVNCKLLFLPSELVRYVLIHELCHTVHLNHSAAFWALVAQKEPNYQQLDAGLRDARYHVPLWLES</sequence>
<dbReference type="InterPro" id="IPR002725">
    <property type="entry name" value="YgjP-like_metallopeptidase"/>
</dbReference>
<evidence type="ECO:0000313" key="2">
    <source>
        <dbReference type="EMBL" id="CAA9323689.1"/>
    </source>
</evidence>
<proteinExistence type="predicted"/>
<dbReference type="PANTHER" id="PTHR30399">
    <property type="entry name" value="UNCHARACTERIZED PROTEIN YGJP"/>
    <property type="match status" value="1"/>
</dbReference>
<dbReference type="Gene3D" id="3.30.2010.10">
    <property type="entry name" value="Metalloproteases ('zincins'), catalytic domain"/>
    <property type="match status" value="1"/>
</dbReference>
<dbReference type="InterPro" id="IPR053136">
    <property type="entry name" value="UTP_pyrophosphatase-like"/>
</dbReference>
<feature type="domain" description="YgjP-like metallopeptidase" evidence="1">
    <location>
        <begin position="14"/>
        <end position="224"/>
    </location>
</feature>
<gene>
    <name evidence="2" type="ORF">AVDCRST_MAG94-1576</name>
</gene>
<protein>
    <recommendedName>
        <fullName evidence="1">YgjP-like metallopeptidase domain-containing protein</fullName>
    </recommendedName>
</protein>
<organism evidence="2">
    <name type="scientific">uncultured Leptolyngbya sp</name>
    <dbReference type="NCBI Taxonomy" id="332963"/>
    <lineage>
        <taxon>Bacteria</taxon>
        <taxon>Bacillati</taxon>
        <taxon>Cyanobacteriota</taxon>
        <taxon>Cyanophyceae</taxon>
        <taxon>Leptolyngbyales</taxon>
        <taxon>Leptolyngbyaceae</taxon>
        <taxon>Leptolyngbya group</taxon>
        <taxon>Leptolyngbya</taxon>
        <taxon>environmental samples</taxon>
    </lineage>
</organism>
<reference evidence="2" key="1">
    <citation type="submission" date="2020-02" db="EMBL/GenBank/DDBJ databases">
        <authorList>
            <person name="Meier V. D."/>
        </authorList>
    </citation>
    <scope>NUCLEOTIDE SEQUENCE</scope>
    <source>
        <strain evidence="2">AVDCRST_MAG94</strain>
    </source>
</reference>
<dbReference type="EMBL" id="CADCTY010000543">
    <property type="protein sequence ID" value="CAA9323689.1"/>
    <property type="molecule type" value="Genomic_DNA"/>
</dbReference>
<dbReference type="AlphaFoldDB" id="A0A6J4L664"/>
<dbReference type="PANTHER" id="PTHR30399:SF1">
    <property type="entry name" value="UTP PYROPHOSPHATASE"/>
    <property type="match status" value="1"/>
</dbReference>
<name>A0A6J4L664_9CYAN</name>
<dbReference type="Pfam" id="PF01863">
    <property type="entry name" value="YgjP-like"/>
    <property type="match status" value="1"/>
</dbReference>